<protein>
    <submittedName>
        <fullName evidence="2">Type IV pilus assembly protein PilZ</fullName>
    </submittedName>
</protein>
<dbReference type="RefSeq" id="WP_092749295.1">
    <property type="nucleotide sequence ID" value="NZ_FMYL01000009.1"/>
</dbReference>
<dbReference type="STRING" id="1219383.SAMN05421733_109102"/>
<dbReference type="Pfam" id="PF07238">
    <property type="entry name" value="PilZ"/>
    <property type="match status" value="1"/>
</dbReference>
<dbReference type="AlphaFoldDB" id="A0A1G6IZ65"/>
<name>A0A1G6IZ65_9GAMM</name>
<proteinExistence type="predicted"/>
<dbReference type="InterPro" id="IPR009875">
    <property type="entry name" value="PilZ_domain"/>
</dbReference>
<organism evidence="2 3">
    <name type="scientific">Acinetobacter boissieri</name>
    <dbReference type="NCBI Taxonomy" id="1219383"/>
    <lineage>
        <taxon>Bacteria</taxon>
        <taxon>Pseudomonadati</taxon>
        <taxon>Pseudomonadota</taxon>
        <taxon>Gammaproteobacteria</taxon>
        <taxon>Moraxellales</taxon>
        <taxon>Moraxellaceae</taxon>
        <taxon>Acinetobacter</taxon>
    </lineage>
</organism>
<gene>
    <name evidence="2" type="ORF">SAMN05421733_109102</name>
</gene>
<feature type="domain" description="PilZ" evidence="1">
    <location>
        <begin position="21"/>
        <end position="85"/>
    </location>
</feature>
<keyword evidence="3" id="KW-1185">Reference proteome</keyword>
<dbReference type="Gene3D" id="2.40.10.220">
    <property type="entry name" value="predicted glycosyltransferase like domains"/>
    <property type="match status" value="1"/>
</dbReference>
<evidence type="ECO:0000313" key="3">
    <source>
        <dbReference type="Proteomes" id="UP000242501"/>
    </source>
</evidence>
<accession>A0A1G6IZ65</accession>
<reference evidence="3" key="1">
    <citation type="submission" date="2016-09" db="EMBL/GenBank/DDBJ databases">
        <authorList>
            <person name="Varghese N."/>
            <person name="Submissions S."/>
        </authorList>
    </citation>
    <scope>NUCLEOTIDE SEQUENCE [LARGE SCALE GENOMIC DNA]</scope>
    <source>
        <strain evidence="3">ANC 4422</strain>
    </source>
</reference>
<dbReference type="Proteomes" id="UP000242501">
    <property type="component" value="Unassembled WGS sequence"/>
</dbReference>
<dbReference type="GO" id="GO:0035438">
    <property type="term" value="F:cyclic-di-GMP binding"/>
    <property type="evidence" value="ECO:0007669"/>
    <property type="project" value="InterPro"/>
</dbReference>
<sequence>MQITQRGGVLQVNITDINVLQASYMPYVTGGGLFVPSAQLISLGEDVFVLATLPGQNQKIPLTGKVIWINHTATDTKPQGFGIQLAGEKGRFYQEEAEKLLGNRLYSSAPSYTV</sequence>
<evidence type="ECO:0000259" key="1">
    <source>
        <dbReference type="Pfam" id="PF07238"/>
    </source>
</evidence>
<dbReference type="EMBL" id="FMYL01000009">
    <property type="protein sequence ID" value="SDC11769.1"/>
    <property type="molecule type" value="Genomic_DNA"/>
</dbReference>
<evidence type="ECO:0000313" key="2">
    <source>
        <dbReference type="EMBL" id="SDC11769.1"/>
    </source>
</evidence>